<protein>
    <submittedName>
        <fullName evidence="2">Uncharacterized protein</fullName>
    </submittedName>
</protein>
<dbReference type="EMBL" id="LNYZ01000044">
    <property type="protein sequence ID" value="KTD69806.1"/>
    <property type="molecule type" value="Genomic_DNA"/>
</dbReference>
<dbReference type="EMBL" id="UGOY01000001">
    <property type="protein sequence ID" value="STY21466.1"/>
    <property type="molecule type" value="Genomic_DNA"/>
</dbReference>
<dbReference type="AlphaFoldDB" id="A0A378L3U7"/>
<evidence type="ECO:0000313" key="3">
    <source>
        <dbReference type="Proteomes" id="UP000054820"/>
    </source>
</evidence>
<accession>A0A378L3U7</accession>
<sequence>MQYKLPQLAFSLSVKNTLSTGGVVGSVSKVLSKGKLKVWDPGTVTLGSKQICRGMTKAQLNHMLKIKQITQIEPSSKFIKSKVEDVEHSDIGRQVIRGGDPNLLSFTYNIRTANLYGANRYWLPGDGAIAIGCLPAVFTDISEQAIMCPQMCEKEQKKAVERLLQGGDYDKEAPDVAQVTAQCDEICAVVGKQKGVSFGGMYSVDRHVQKILHVVGTGRPRLGLVPVSSCLVETFINPDYHERALAVKIVLTKKPEHLEILTDTMTSAKKLEPGQRVLTVDDAALIVSDPELNVLFLAAAGPSGTTILDSVPKALHGPEMLEYLKSTLREELERNSILKEDMGHTHI</sequence>
<keyword evidence="3" id="KW-1185">Reference proteome</keyword>
<proteinExistence type="predicted"/>
<dbReference type="Proteomes" id="UP000255110">
    <property type="component" value="Unassembled WGS sequence"/>
</dbReference>
<reference evidence="1 3" key="1">
    <citation type="submission" date="2015-11" db="EMBL/GenBank/DDBJ databases">
        <title>Genomic analysis of 38 Legionella species identifies large and diverse effector repertoires.</title>
        <authorList>
            <person name="Burstein D."/>
            <person name="Amaro F."/>
            <person name="Zusman T."/>
            <person name="Lifshitz Z."/>
            <person name="Cohen O."/>
            <person name="Gilbert J.A."/>
            <person name="Pupko T."/>
            <person name="Shuman H.A."/>
            <person name="Segal G."/>
        </authorList>
    </citation>
    <scope>NUCLEOTIDE SEQUENCE [LARGE SCALE GENOMIC DNA]</scope>
    <source>
        <strain evidence="1 3">SC-18-C9</strain>
    </source>
</reference>
<evidence type="ECO:0000313" key="2">
    <source>
        <dbReference type="EMBL" id="STY21466.1"/>
    </source>
</evidence>
<dbReference type="RefSeq" id="WP_058478855.1">
    <property type="nucleotide sequence ID" value="NZ_CAAAIO010000028.1"/>
</dbReference>
<evidence type="ECO:0000313" key="4">
    <source>
        <dbReference type="Proteomes" id="UP000255110"/>
    </source>
</evidence>
<name>A0A378L3U7_9GAMM</name>
<gene>
    <name evidence="1" type="ORF">Lstg_3425</name>
    <name evidence="2" type="ORF">NCTC11991_00034</name>
</gene>
<dbReference type="OrthoDB" id="5652594at2"/>
<organism evidence="2 4">
    <name type="scientific">Legionella steigerwaltii</name>
    <dbReference type="NCBI Taxonomy" id="460"/>
    <lineage>
        <taxon>Bacteria</taxon>
        <taxon>Pseudomonadati</taxon>
        <taxon>Pseudomonadota</taxon>
        <taxon>Gammaproteobacteria</taxon>
        <taxon>Legionellales</taxon>
        <taxon>Legionellaceae</taxon>
        <taxon>Legionella</taxon>
    </lineage>
</organism>
<dbReference type="Proteomes" id="UP000054820">
    <property type="component" value="Unassembled WGS sequence"/>
</dbReference>
<evidence type="ECO:0000313" key="1">
    <source>
        <dbReference type="EMBL" id="KTD69806.1"/>
    </source>
</evidence>
<reference evidence="2 4" key="2">
    <citation type="submission" date="2018-06" db="EMBL/GenBank/DDBJ databases">
        <authorList>
            <consortium name="Pathogen Informatics"/>
            <person name="Doyle S."/>
        </authorList>
    </citation>
    <scope>NUCLEOTIDE SEQUENCE [LARGE SCALE GENOMIC DNA]</scope>
    <source>
        <strain evidence="2 4">NCTC11991</strain>
    </source>
</reference>